<reference evidence="3 4" key="1">
    <citation type="submission" date="2019-10" db="EMBL/GenBank/DDBJ databases">
        <title>Taxonomy of Antarctic Massilia spp.: description of Massilia rubra sp. nov., Massilia aquatica sp. nov., Massilia mucilaginosa sp. nov., Massilia frigida sp. nov. isolated from streams, lakes and regoliths.</title>
        <authorList>
            <person name="Holochova P."/>
            <person name="Sedlacek I."/>
            <person name="Kralova S."/>
            <person name="Maslanova I."/>
            <person name="Busse H.-J."/>
            <person name="Stankova E."/>
            <person name="Vrbovska V."/>
            <person name="Kovarovic V."/>
            <person name="Bartak M."/>
            <person name="Svec P."/>
            <person name="Pantucek R."/>
        </authorList>
    </citation>
    <scope>NUCLEOTIDE SEQUENCE [LARGE SCALE GENOMIC DNA]</scope>
    <source>
        <strain evidence="3 4">CCM 8695</strain>
    </source>
</reference>
<sequence>MNKFAAGMVMAATLASPLLAHAQVRAEGSLSNFSYTLIDLLPNDGIAPSLSIVTPQGYAGGASVFGSLSQSDSVEPWFDDARSQFTAPYDRDLAVGLATSVGTARASLTGTDFHSLQLHTVASTAGTPAASRHAKGQSGLNITEFVLSPGTRVSFFADFTGSALITPEGEAHQAFRDYAEIQARVSLNANIQNRPGEYVYVSNFINREAWNGHPGESPASERFSLTLDNKSAFSADLSLKYDLHATVQALKATEVPPTPVPEPATTAMLLAGLALVAGAVRRRRKIVGKD</sequence>
<gene>
    <name evidence="3" type="ORF">F2P44_24720</name>
</gene>
<dbReference type="EMBL" id="WHJG01000033">
    <property type="protein sequence ID" value="NHZ82458.1"/>
    <property type="molecule type" value="Genomic_DNA"/>
</dbReference>
<dbReference type="RefSeq" id="WP_229423744.1">
    <property type="nucleotide sequence ID" value="NZ_WHJG01000033.1"/>
</dbReference>
<feature type="chain" id="PRO_5046403353" evidence="1">
    <location>
        <begin position="23"/>
        <end position="290"/>
    </location>
</feature>
<name>A0ABX0NAW8_9BURK</name>
<proteinExistence type="predicted"/>
<evidence type="ECO:0000256" key="1">
    <source>
        <dbReference type="SAM" id="SignalP"/>
    </source>
</evidence>
<comment type="caution">
    <text evidence="3">The sequence shown here is derived from an EMBL/GenBank/DDBJ whole genome shotgun (WGS) entry which is preliminary data.</text>
</comment>
<evidence type="ECO:0000313" key="4">
    <source>
        <dbReference type="Proteomes" id="UP000621455"/>
    </source>
</evidence>
<dbReference type="InterPro" id="IPR013424">
    <property type="entry name" value="Ice-binding_C"/>
</dbReference>
<feature type="signal peptide" evidence="1">
    <location>
        <begin position="1"/>
        <end position="22"/>
    </location>
</feature>
<keyword evidence="4" id="KW-1185">Reference proteome</keyword>
<feature type="domain" description="Ice-binding protein C-terminal" evidence="2">
    <location>
        <begin position="259"/>
        <end position="284"/>
    </location>
</feature>
<dbReference type="Proteomes" id="UP000621455">
    <property type="component" value="Unassembled WGS sequence"/>
</dbReference>
<evidence type="ECO:0000259" key="2">
    <source>
        <dbReference type="Pfam" id="PF07589"/>
    </source>
</evidence>
<dbReference type="NCBIfam" id="TIGR02595">
    <property type="entry name" value="PEP_CTERM"/>
    <property type="match status" value="1"/>
</dbReference>
<keyword evidence="1" id="KW-0732">Signal</keyword>
<accession>A0ABX0NAW8</accession>
<dbReference type="Pfam" id="PF07589">
    <property type="entry name" value="PEP-CTERM"/>
    <property type="match status" value="1"/>
</dbReference>
<organism evidence="3 4">
    <name type="scientific">Massilia frigida</name>
    <dbReference type="NCBI Taxonomy" id="2609281"/>
    <lineage>
        <taxon>Bacteria</taxon>
        <taxon>Pseudomonadati</taxon>
        <taxon>Pseudomonadota</taxon>
        <taxon>Betaproteobacteria</taxon>
        <taxon>Burkholderiales</taxon>
        <taxon>Oxalobacteraceae</taxon>
        <taxon>Telluria group</taxon>
        <taxon>Massilia</taxon>
    </lineage>
</organism>
<protein>
    <submittedName>
        <fullName evidence="3">PEP-CTERM sorting domain-containing protein</fullName>
    </submittedName>
</protein>
<evidence type="ECO:0000313" key="3">
    <source>
        <dbReference type="EMBL" id="NHZ82458.1"/>
    </source>
</evidence>